<dbReference type="PANTHER" id="PTHR35109">
    <property type="entry name" value="GLUTAMATE RACEMASE"/>
    <property type="match status" value="1"/>
</dbReference>
<accession>A0AAE1YWM8</accession>
<comment type="caution">
    <text evidence="1">The sequence shown here is derived from an EMBL/GenBank/DDBJ whole genome shotgun (WGS) entry which is preliminary data.</text>
</comment>
<proteinExistence type="predicted"/>
<dbReference type="Proteomes" id="UP001293254">
    <property type="component" value="Unassembled WGS sequence"/>
</dbReference>
<evidence type="ECO:0000313" key="1">
    <source>
        <dbReference type="EMBL" id="KAK4437965.1"/>
    </source>
</evidence>
<gene>
    <name evidence="1" type="ORF">Salat_0130600</name>
</gene>
<sequence length="104" mass="12065">MTKMFLPIKKPFSGRLQGLGVERRSMSKFVELDEGKKEIIEVEDEQMAAVHGRSRWLPHPRSGIYCPQGHEWVMDDVPDNAASFDHTVWLRSTDELLDHKPYNN</sequence>
<reference evidence="1" key="2">
    <citation type="journal article" date="2024" name="Plant">
        <title>Genomic evolution and insights into agronomic trait innovations of Sesamum species.</title>
        <authorList>
            <person name="Miao H."/>
            <person name="Wang L."/>
            <person name="Qu L."/>
            <person name="Liu H."/>
            <person name="Sun Y."/>
            <person name="Le M."/>
            <person name="Wang Q."/>
            <person name="Wei S."/>
            <person name="Zheng Y."/>
            <person name="Lin W."/>
            <person name="Duan Y."/>
            <person name="Cao H."/>
            <person name="Xiong S."/>
            <person name="Wang X."/>
            <person name="Wei L."/>
            <person name="Li C."/>
            <person name="Ma Q."/>
            <person name="Ju M."/>
            <person name="Zhao R."/>
            <person name="Li G."/>
            <person name="Mu C."/>
            <person name="Tian Q."/>
            <person name="Mei H."/>
            <person name="Zhang T."/>
            <person name="Gao T."/>
            <person name="Zhang H."/>
        </authorList>
    </citation>
    <scope>NUCLEOTIDE SEQUENCE</scope>
    <source>
        <strain evidence="1">3651</strain>
    </source>
</reference>
<organism evidence="1 2">
    <name type="scientific">Sesamum alatum</name>
    <dbReference type="NCBI Taxonomy" id="300844"/>
    <lineage>
        <taxon>Eukaryota</taxon>
        <taxon>Viridiplantae</taxon>
        <taxon>Streptophyta</taxon>
        <taxon>Embryophyta</taxon>
        <taxon>Tracheophyta</taxon>
        <taxon>Spermatophyta</taxon>
        <taxon>Magnoliopsida</taxon>
        <taxon>eudicotyledons</taxon>
        <taxon>Gunneridae</taxon>
        <taxon>Pentapetalae</taxon>
        <taxon>asterids</taxon>
        <taxon>lamiids</taxon>
        <taxon>Lamiales</taxon>
        <taxon>Pedaliaceae</taxon>
        <taxon>Sesamum</taxon>
    </lineage>
</organism>
<evidence type="ECO:0000313" key="2">
    <source>
        <dbReference type="Proteomes" id="UP001293254"/>
    </source>
</evidence>
<protein>
    <submittedName>
        <fullName evidence="1">Uncharacterized protein</fullName>
    </submittedName>
</protein>
<dbReference type="EMBL" id="JACGWO010000001">
    <property type="protein sequence ID" value="KAK4437965.1"/>
    <property type="molecule type" value="Genomic_DNA"/>
</dbReference>
<dbReference type="AlphaFoldDB" id="A0AAE1YWM8"/>
<name>A0AAE1YWM8_9LAMI</name>
<keyword evidence="2" id="KW-1185">Reference proteome</keyword>
<reference evidence="1" key="1">
    <citation type="submission" date="2020-06" db="EMBL/GenBank/DDBJ databases">
        <authorList>
            <person name="Li T."/>
            <person name="Hu X."/>
            <person name="Zhang T."/>
            <person name="Song X."/>
            <person name="Zhang H."/>
            <person name="Dai N."/>
            <person name="Sheng W."/>
            <person name="Hou X."/>
            <person name="Wei L."/>
        </authorList>
    </citation>
    <scope>NUCLEOTIDE SEQUENCE</scope>
    <source>
        <strain evidence="1">3651</strain>
        <tissue evidence="1">Leaf</tissue>
    </source>
</reference>
<dbReference type="PANTHER" id="PTHR35109:SF1">
    <property type="entry name" value="GLUTAMATE RACEMASE"/>
    <property type="match status" value="1"/>
</dbReference>